<evidence type="ECO:0000256" key="10">
    <source>
        <dbReference type="ARBA" id="ARBA00053664"/>
    </source>
</evidence>
<dbReference type="Gene3D" id="3.40.50.800">
    <property type="entry name" value="Anticodon-binding domain"/>
    <property type="match status" value="1"/>
</dbReference>
<evidence type="ECO:0000256" key="5">
    <source>
        <dbReference type="ARBA" id="ARBA00022741"/>
    </source>
</evidence>
<evidence type="ECO:0000256" key="9">
    <source>
        <dbReference type="ARBA" id="ARBA00047671"/>
    </source>
</evidence>
<dbReference type="NCBIfam" id="NF006625">
    <property type="entry name" value="PRK09194.1"/>
    <property type="match status" value="1"/>
</dbReference>
<dbReference type="FunFam" id="3.30.930.10:FF:000065">
    <property type="entry name" value="Proline--tRNA ligase"/>
    <property type="match status" value="1"/>
</dbReference>
<dbReference type="EC" id="6.1.1.15" evidence="12"/>
<dbReference type="PANTHER" id="PTHR42753">
    <property type="entry name" value="MITOCHONDRIAL RIBOSOME PROTEIN L39/PROLYL-TRNA LIGASE FAMILY MEMBER"/>
    <property type="match status" value="1"/>
</dbReference>
<dbReference type="SUPFAM" id="SSF55826">
    <property type="entry name" value="YbaK/ProRS associated domain"/>
    <property type="match status" value="1"/>
</dbReference>
<dbReference type="PROSITE" id="PS50862">
    <property type="entry name" value="AA_TRNA_LIGASE_II"/>
    <property type="match status" value="1"/>
</dbReference>
<dbReference type="InterPro" id="IPR007214">
    <property type="entry name" value="YbaK/aa-tRNA-synth-assoc-dom"/>
</dbReference>
<dbReference type="Pfam" id="PF03129">
    <property type="entry name" value="HGTP_anticodon"/>
    <property type="match status" value="1"/>
</dbReference>
<dbReference type="HAMAP" id="MF_01569">
    <property type="entry name" value="Pro_tRNA_synth_type1"/>
    <property type="match status" value="1"/>
</dbReference>
<dbReference type="SUPFAM" id="SSF52954">
    <property type="entry name" value="Class II aaRS ABD-related"/>
    <property type="match status" value="1"/>
</dbReference>
<dbReference type="NCBIfam" id="TIGR00409">
    <property type="entry name" value="proS_fam_II"/>
    <property type="match status" value="1"/>
</dbReference>
<keyword evidence="3 12" id="KW-0963">Cytoplasm</keyword>
<dbReference type="FunFam" id="3.30.930.10:FF:000042">
    <property type="entry name" value="probable proline--tRNA ligase, mitochondrial"/>
    <property type="match status" value="1"/>
</dbReference>
<dbReference type="AlphaFoldDB" id="A0A2M9XYJ9"/>
<dbReference type="InterPro" id="IPR045864">
    <property type="entry name" value="aa-tRNA-synth_II/BPL/LPL"/>
</dbReference>
<evidence type="ECO:0000256" key="12">
    <source>
        <dbReference type="HAMAP-Rule" id="MF_01569"/>
    </source>
</evidence>
<comment type="caution">
    <text evidence="14">The sequence shown here is derived from an EMBL/GenBank/DDBJ whole genome shotgun (WGS) entry which is preliminary data.</text>
</comment>
<evidence type="ECO:0000256" key="3">
    <source>
        <dbReference type="ARBA" id="ARBA00022490"/>
    </source>
</evidence>
<sequence>MKASSYLIPTAKEDPQDAVVASHKLMTRAGLIRKSAAGLYSYLPLGLRILKKIEGIVRSEMDRAGALEFQLPILTPSEIWKESGRWDKMGKEMFRLKDRHDNESCLGPTHEESFCVLVKPMVRSYKDLPINVYQIHTKFRDEIRPRFGVIRSREFTMKDAYSFHLDDESLDKTYQTMRKTYRRIFAGMGLSTIPVQADSGNMGGSASEEFMVVSPIGEETLTICPSCQYSGNIEKTPVIHDPKVNKQAFAGKDKIHTPAKKTISEVAEFIKTKEENLLKAVALWADGAYVLVFLEGNRELNENKLKNHLGCNELRPMGPKEMENLGLVPGFIGPGFPKSENLKIVIDSLIDWNFEYISGANEVDYHVAGVRLNSFFKEEEITKIDVSQAQVGDPCPNCGNGLTAEKGIEVGHIFKLGQKYSKAFDITVLNDKGKATTTTMGCYGIGVNRCMATVIEQCNDDKGIYWPVSIAPFTVCLVSIAKNPEDIAKIESIYLALVAAGIEVLWDDRDLGPGFKFKDSELIGFPIRLTLGKGFLEKGEITILDRKSMAEETVSFTTNEDLVGRLQKQIQNLRETLEKAVEQVGT</sequence>
<comment type="subunit">
    <text evidence="2 12">Homodimer.</text>
</comment>
<accession>A0A2M9XYJ9</accession>
<comment type="function">
    <text evidence="10 12">Catalyzes the attachment of proline to tRNA(Pro) in a two-step reaction: proline is first activated by ATP to form Pro-AMP and then transferred to the acceptor end of tRNA(Pro). As ProRS can inadvertently accommodate and process non-cognate amino acids such as alanine and cysteine, to avoid such errors it has two additional distinct editing activities against alanine. One activity is designated as 'pretransfer' editing and involves the tRNA(Pro)-independent hydrolysis of activated Ala-AMP. The other activity is designated 'posttransfer' editing and involves deacylation of mischarged Ala-tRNA(Pro). The misacylated Cys-tRNA(Pro) is not edited by ProRS.</text>
</comment>
<evidence type="ECO:0000313" key="14">
    <source>
        <dbReference type="EMBL" id="TGK95402.1"/>
    </source>
</evidence>
<dbReference type="InterPro" id="IPR002316">
    <property type="entry name" value="Pro-tRNA-ligase_IIa"/>
</dbReference>
<evidence type="ECO:0000256" key="1">
    <source>
        <dbReference type="ARBA" id="ARBA00004496"/>
    </source>
</evidence>
<proteinExistence type="inferred from homology"/>
<dbReference type="Pfam" id="PF04073">
    <property type="entry name" value="tRNA_edit"/>
    <property type="match status" value="1"/>
</dbReference>
<dbReference type="GO" id="GO:0002161">
    <property type="term" value="F:aminoacyl-tRNA deacylase activity"/>
    <property type="evidence" value="ECO:0007669"/>
    <property type="project" value="InterPro"/>
</dbReference>
<dbReference type="GO" id="GO:0006433">
    <property type="term" value="P:prolyl-tRNA aminoacylation"/>
    <property type="evidence" value="ECO:0007669"/>
    <property type="project" value="UniProtKB-UniRule"/>
</dbReference>
<dbReference type="GO" id="GO:0004827">
    <property type="term" value="F:proline-tRNA ligase activity"/>
    <property type="evidence" value="ECO:0007669"/>
    <property type="project" value="UniProtKB-UniRule"/>
</dbReference>
<dbReference type="InterPro" id="IPR023717">
    <property type="entry name" value="Pro-tRNA-Synthase_IIa_type1"/>
</dbReference>
<dbReference type="InterPro" id="IPR002314">
    <property type="entry name" value="aa-tRNA-synt_IIb"/>
</dbReference>
<reference evidence="14" key="1">
    <citation type="journal article" date="2019" name="PLoS Negl. Trop. Dis.">
        <title>Revisiting the worldwide diversity of Leptospira species in the environment.</title>
        <authorList>
            <person name="Vincent A.T."/>
            <person name="Schiettekatte O."/>
            <person name="Bourhy P."/>
            <person name="Veyrier F.J."/>
            <person name="Picardeau M."/>
        </authorList>
    </citation>
    <scope>NUCLEOTIDE SEQUENCE [LARGE SCALE GENOMIC DNA]</scope>
    <source>
        <strain evidence="14">201800277</strain>
    </source>
</reference>
<evidence type="ECO:0000256" key="7">
    <source>
        <dbReference type="ARBA" id="ARBA00022917"/>
    </source>
</evidence>
<dbReference type="InterPro" id="IPR036621">
    <property type="entry name" value="Anticodon-bd_dom_sf"/>
</dbReference>
<dbReference type="InterPro" id="IPR004154">
    <property type="entry name" value="Anticodon-bd"/>
</dbReference>
<evidence type="ECO:0000256" key="6">
    <source>
        <dbReference type="ARBA" id="ARBA00022840"/>
    </source>
</evidence>
<keyword evidence="7 12" id="KW-0648">Protein biosynthesis</keyword>
<keyword evidence="4 12" id="KW-0436">Ligase</keyword>
<dbReference type="EMBL" id="RQFP01000001">
    <property type="protein sequence ID" value="TGK95402.1"/>
    <property type="molecule type" value="Genomic_DNA"/>
</dbReference>
<dbReference type="InterPro" id="IPR036754">
    <property type="entry name" value="YbaK/aa-tRNA-synt-asso_dom_sf"/>
</dbReference>
<dbReference type="CDD" id="cd00779">
    <property type="entry name" value="ProRS_core_prok"/>
    <property type="match status" value="1"/>
</dbReference>
<dbReference type="Gene3D" id="3.30.930.10">
    <property type="entry name" value="Bira Bifunctional Protein, Domain 2"/>
    <property type="match status" value="2"/>
</dbReference>
<dbReference type="GO" id="GO:0005829">
    <property type="term" value="C:cytosol"/>
    <property type="evidence" value="ECO:0007669"/>
    <property type="project" value="TreeGrafter"/>
</dbReference>
<comment type="similarity">
    <text evidence="11 12">Belongs to the class-II aminoacyl-tRNA synthetase family. ProS type 1 subfamily.</text>
</comment>
<dbReference type="Pfam" id="PF00587">
    <property type="entry name" value="tRNA-synt_2b"/>
    <property type="match status" value="1"/>
</dbReference>
<evidence type="ECO:0000256" key="8">
    <source>
        <dbReference type="ARBA" id="ARBA00023146"/>
    </source>
</evidence>
<organism evidence="14 15">
    <name type="scientific">Leptospira brenneri</name>
    <dbReference type="NCBI Taxonomy" id="2023182"/>
    <lineage>
        <taxon>Bacteria</taxon>
        <taxon>Pseudomonadati</taxon>
        <taxon>Spirochaetota</taxon>
        <taxon>Spirochaetia</taxon>
        <taxon>Leptospirales</taxon>
        <taxon>Leptospiraceae</taxon>
        <taxon>Leptospira</taxon>
    </lineage>
</organism>
<gene>
    <name evidence="12" type="primary">proS</name>
    <name evidence="14" type="ORF">EHQ30_01830</name>
</gene>
<dbReference type="InterPro" id="IPR006195">
    <property type="entry name" value="aa-tRNA-synth_II"/>
</dbReference>
<dbReference type="InterPro" id="IPR050062">
    <property type="entry name" value="Pro-tRNA_synthetase"/>
</dbReference>
<comment type="subcellular location">
    <subcellularLocation>
        <location evidence="1 12">Cytoplasm</location>
    </subcellularLocation>
</comment>
<evidence type="ECO:0000256" key="4">
    <source>
        <dbReference type="ARBA" id="ARBA00022598"/>
    </source>
</evidence>
<evidence type="ECO:0000313" key="15">
    <source>
        <dbReference type="Proteomes" id="UP000297891"/>
    </source>
</evidence>
<evidence type="ECO:0000256" key="11">
    <source>
        <dbReference type="ARBA" id="ARBA00060755"/>
    </source>
</evidence>
<dbReference type="OrthoDB" id="9809052at2"/>
<dbReference type="SUPFAM" id="SSF55681">
    <property type="entry name" value="Class II aaRS and biotin synthetases"/>
    <property type="match status" value="1"/>
</dbReference>
<comment type="catalytic activity">
    <reaction evidence="9 12">
        <text>tRNA(Pro) + L-proline + ATP = L-prolyl-tRNA(Pro) + AMP + diphosphate</text>
        <dbReference type="Rhea" id="RHEA:14305"/>
        <dbReference type="Rhea" id="RHEA-COMP:9700"/>
        <dbReference type="Rhea" id="RHEA-COMP:9702"/>
        <dbReference type="ChEBI" id="CHEBI:30616"/>
        <dbReference type="ChEBI" id="CHEBI:33019"/>
        <dbReference type="ChEBI" id="CHEBI:60039"/>
        <dbReference type="ChEBI" id="CHEBI:78442"/>
        <dbReference type="ChEBI" id="CHEBI:78532"/>
        <dbReference type="ChEBI" id="CHEBI:456215"/>
        <dbReference type="EC" id="6.1.1.15"/>
    </reaction>
</comment>
<dbReference type="CDD" id="cd00861">
    <property type="entry name" value="ProRS_anticodon_short"/>
    <property type="match status" value="1"/>
</dbReference>
<keyword evidence="8 12" id="KW-0030">Aminoacyl-tRNA synthetase</keyword>
<evidence type="ECO:0000256" key="2">
    <source>
        <dbReference type="ARBA" id="ARBA00011738"/>
    </source>
</evidence>
<evidence type="ECO:0000259" key="13">
    <source>
        <dbReference type="PROSITE" id="PS50862"/>
    </source>
</evidence>
<keyword evidence="15" id="KW-1185">Reference proteome</keyword>
<dbReference type="GO" id="GO:0005524">
    <property type="term" value="F:ATP binding"/>
    <property type="evidence" value="ECO:0007669"/>
    <property type="project" value="UniProtKB-UniRule"/>
</dbReference>
<dbReference type="Proteomes" id="UP000297891">
    <property type="component" value="Unassembled WGS sequence"/>
</dbReference>
<dbReference type="PRINTS" id="PR01046">
    <property type="entry name" value="TRNASYNTHPRO"/>
</dbReference>
<dbReference type="InterPro" id="IPR033730">
    <property type="entry name" value="ProRS_core_prok"/>
</dbReference>
<protein>
    <recommendedName>
        <fullName evidence="12">Proline--tRNA ligase</fullName>
        <ecNumber evidence="12">6.1.1.15</ecNumber>
    </recommendedName>
    <alternativeName>
        <fullName evidence="12">Prolyl-tRNA synthetase</fullName>
        <shortName evidence="12">ProRS</shortName>
    </alternativeName>
</protein>
<dbReference type="CDD" id="cd04334">
    <property type="entry name" value="ProRS-INS"/>
    <property type="match status" value="1"/>
</dbReference>
<keyword evidence="5 12" id="KW-0547">Nucleotide-binding</keyword>
<dbReference type="InterPro" id="IPR004500">
    <property type="entry name" value="Pro-tRNA-synth_IIa_bac-type"/>
</dbReference>
<dbReference type="InterPro" id="IPR044140">
    <property type="entry name" value="ProRS_anticodon_short"/>
</dbReference>
<dbReference type="RefSeq" id="WP_100791621.1">
    <property type="nucleotide sequence ID" value="NZ_NPDQ01000007.1"/>
</dbReference>
<comment type="domain">
    <text evidence="12">Consists of three domains: the N-terminal catalytic domain, the editing domain and the C-terminal anticodon-binding domain.</text>
</comment>
<name>A0A2M9XYJ9_9LEPT</name>
<feature type="domain" description="Aminoacyl-transfer RNA synthetases class-II family profile" evidence="13">
    <location>
        <begin position="38"/>
        <end position="467"/>
    </location>
</feature>
<keyword evidence="6 12" id="KW-0067">ATP-binding</keyword>
<dbReference type="PANTHER" id="PTHR42753:SF2">
    <property type="entry name" value="PROLINE--TRNA LIGASE"/>
    <property type="match status" value="1"/>
</dbReference>